<dbReference type="InterPro" id="IPR050654">
    <property type="entry name" value="AChE-related_enzymes"/>
</dbReference>
<evidence type="ECO:0000256" key="3">
    <source>
        <dbReference type="ARBA" id="ARBA00022801"/>
    </source>
</evidence>
<feature type="active site" description="Charge relay system" evidence="5">
    <location>
        <position position="352"/>
    </location>
</feature>
<keyword evidence="4" id="KW-1015">Disulfide bond</keyword>
<gene>
    <name evidence="8" type="ORF">OFUS_LOCUS8742</name>
</gene>
<reference evidence="8" key="1">
    <citation type="submission" date="2022-03" db="EMBL/GenBank/DDBJ databases">
        <authorList>
            <person name="Martin C."/>
        </authorList>
    </citation>
    <scope>NUCLEOTIDE SEQUENCE</scope>
</reference>
<evidence type="ECO:0000256" key="6">
    <source>
        <dbReference type="SAM" id="SignalP"/>
    </source>
</evidence>
<accession>A0A8S4NNG9</accession>
<feature type="signal peptide" evidence="6">
    <location>
        <begin position="1"/>
        <end position="19"/>
    </location>
</feature>
<name>A0A8S4NNG9_OWEFU</name>
<dbReference type="Pfam" id="PF00135">
    <property type="entry name" value="COesterase"/>
    <property type="match status" value="1"/>
</dbReference>
<keyword evidence="6" id="KW-0732">Signal</keyword>
<feature type="non-terminal residue" evidence="8">
    <location>
        <position position="1"/>
    </location>
</feature>
<dbReference type="EMBL" id="CAIIXF020000004">
    <property type="protein sequence ID" value="CAH1782278.1"/>
    <property type="molecule type" value="Genomic_DNA"/>
</dbReference>
<evidence type="ECO:0000256" key="2">
    <source>
        <dbReference type="ARBA" id="ARBA00022487"/>
    </source>
</evidence>
<dbReference type="Proteomes" id="UP000749559">
    <property type="component" value="Unassembled WGS sequence"/>
</dbReference>
<protein>
    <recommendedName>
        <fullName evidence="7">Carboxylesterase type B domain-containing protein</fullName>
    </recommendedName>
</protein>
<feature type="active site" description="Acyl-ester intermediate" evidence="5">
    <location>
        <position position="230"/>
    </location>
</feature>
<dbReference type="PROSITE" id="PS00941">
    <property type="entry name" value="CARBOXYLESTERASE_B_2"/>
    <property type="match status" value="1"/>
</dbReference>
<dbReference type="SUPFAM" id="SSF53474">
    <property type="entry name" value="alpha/beta-Hydrolases"/>
    <property type="match status" value="1"/>
</dbReference>
<dbReference type="OrthoDB" id="408631at2759"/>
<dbReference type="InterPro" id="IPR002018">
    <property type="entry name" value="CarbesteraseB"/>
</dbReference>
<evidence type="ECO:0000256" key="4">
    <source>
        <dbReference type="ARBA" id="ARBA00023157"/>
    </source>
</evidence>
<dbReference type="InterPro" id="IPR000997">
    <property type="entry name" value="Cholinesterase"/>
</dbReference>
<feature type="chain" id="PRO_5035858032" description="Carboxylesterase type B domain-containing protein" evidence="6">
    <location>
        <begin position="20"/>
        <end position="708"/>
    </location>
</feature>
<evidence type="ECO:0000313" key="9">
    <source>
        <dbReference type="Proteomes" id="UP000749559"/>
    </source>
</evidence>
<organism evidence="8 9">
    <name type="scientific">Owenia fusiformis</name>
    <name type="common">Polychaete worm</name>
    <dbReference type="NCBI Taxonomy" id="6347"/>
    <lineage>
        <taxon>Eukaryota</taxon>
        <taxon>Metazoa</taxon>
        <taxon>Spiralia</taxon>
        <taxon>Lophotrochozoa</taxon>
        <taxon>Annelida</taxon>
        <taxon>Polychaeta</taxon>
        <taxon>Sedentaria</taxon>
        <taxon>Canalipalpata</taxon>
        <taxon>Sabellida</taxon>
        <taxon>Oweniida</taxon>
        <taxon>Oweniidae</taxon>
        <taxon>Owenia</taxon>
    </lineage>
</organism>
<feature type="active site" description="Charge relay system" evidence="5">
    <location>
        <position position="479"/>
    </location>
</feature>
<keyword evidence="2" id="KW-0719">Serine esterase</keyword>
<evidence type="ECO:0000313" key="8">
    <source>
        <dbReference type="EMBL" id="CAH1782278.1"/>
    </source>
</evidence>
<evidence type="ECO:0000256" key="1">
    <source>
        <dbReference type="ARBA" id="ARBA00005964"/>
    </source>
</evidence>
<comment type="caution">
    <text evidence="8">The sequence shown here is derived from an EMBL/GenBank/DDBJ whole genome shotgun (WGS) entry which is preliminary data.</text>
</comment>
<dbReference type="InterPro" id="IPR019826">
    <property type="entry name" value="Carboxylesterase_B_AS"/>
</dbReference>
<dbReference type="Gene3D" id="3.40.50.1820">
    <property type="entry name" value="alpha/beta hydrolase"/>
    <property type="match status" value="1"/>
</dbReference>
<evidence type="ECO:0000259" key="7">
    <source>
        <dbReference type="Pfam" id="PF00135"/>
    </source>
</evidence>
<comment type="similarity">
    <text evidence="1">Belongs to the type-B carboxylesterase/lipase family.</text>
</comment>
<dbReference type="PROSITE" id="PS00122">
    <property type="entry name" value="CARBOXYLESTERASE_B_1"/>
    <property type="match status" value="1"/>
</dbReference>
<sequence>QMIVSLVISIVLSLFPSSAEEDGERRIQQRYVNVKTVAGLLQGEIVDYPVEYPEGNKNVITVTQFLGVPYAKPPIGELRWKNPQKAEPWEGVKNATAYGNSCWQNIKNILVPTTPMSEDCLFLNIWVPKNITMKPKFQNLTVMFWIHAGAFQFGTGSLDINNGAYLAHDQNIIVVTINYRLNSFGFLSTESKPDEGNWGLKDCVLALQWVRDNIRSFGGDPNSVTIFGESSGSAGVTLLMLSKQANGLFKRAIGQSGSALNYWAMNPRGRNRRIQQSLANNLDCPVNNNSMECLMNKKARDIIIETGKIQYQLSTLFVPNVDGTFFQDDPVNILINGDFEAVDFINGVTSHEGFHFGVAMTSREDIGLRYNFSQFNNTVSRLMKFLNHVKNRDVIQHGINLLYNNFKVPDDVKSVHRSKGLVDFIGDFAFNAGTHMFTKLYQKKSTKRTFCYYMNTKVSRDFQYIPYIHKRPDWVHTVHVDDTQFVFGGVKYTNKRVTREERELSGEMMMAWANFAKTGDPTESGSLQWPKFTGSNYLQLSTPVSSSTVIERFLPKRMDFWINFIWKKIDIPSKKCVNASTEKSDEDICPVCLNEVPFDIIDIVCKSKNAFKVSILAVNIMKIELDLRPVTGRSKLDRYVTYNLDSDCTCDIVTKGLKAQDDKLLILTMATIGSLPSLYFNDQVTVVKLDNKLQRKISRAITEQKCPY</sequence>
<dbReference type="PANTHER" id="PTHR43918:SF4">
    <property type="entry name" value="CARBOXYLIC ESTER HYDROLASE"/>
    <property type="match status" value="1"/>
</dbReference>
<evidence type="ECO:0000256" key="5">
    <source>
        <dbReference type="PIRSR" id="PIRSR600997-1"/>
    </source>
</evidence>
<keyword evidence="9" id="KW-1185">Reference proteome</keyword>
<proteinExistence type="inferred from homology"/>
<dbReference type="GO" id="GO:0004104">
    <property type="term" value="F:cholinesterase activity"/>
    <property type="evidence" value="ECO:0007669"/>
    <property type="project" value="InterPro"/>
</dbReference>
<dbReference type="InterPro" id="IPR019819">
    <property type="entry name" value="Carboxylesterase_B_CS"/>
</dbReference>
<dbReference type="PRINTS" id="PR00878">
    <property type="entry name" value="CHOLNESTRASE"/>
</dbReference>
<keyword evidence="3" id="KW-0378">Hydrolase</keyword>
<dbReference type="AlphaFoldDB" id="A0A8S4NNG9"/>
<feature type="domain" description="Carboxylesterase type B" evidence="7">
    <location>
        <begin position="34"/>
        <end position="561"/>
    </location>
</feature>
<dbReference type="InterPro" id="IPR029058">
    <property type="entry name" value="AB_hydrolase_fold"/>
</dbReference>
<dbReference type="PANTHER" id="PTHR43918">
    <property type="entry name" value="ACETYLCHOLINESTERASE"/>
    <property type="match status" value="1"/>
</dbReference>